<dbReference type="Pfam" id="PF07790">
    <property type="entry name" value="Pilin_N"/>
    <property type="match status" value="1"/>
</dbReference>
<protein>
    <submittedName>
        <fullName evidence="3">Type IV pilin</fullName>
    </submittedName>
</protein>
<feature type="transmembrane region" description="Helical" evidence="1">
    <location>
        <begin position="12"/>
        <end position="38"/>
    </location>
</feature>
<keyword evidence="1" id="KW-0472">Membrane</keyword>
<evidence type="ECO:0000259" key="2">
    <source>
        <dbReference type="Pfam" id="PF07790"/>
    </source>
</evidence>
<organism evidence="3 4">
    <name type="scientific">Haloterrigena alkaliphila</name>
    <dbReference type="NCBI Taxonomy" id="2816475"/>
    <lineage>
        <taxon>Archaea</taxon>
        <taxon>Methanobacteriati</taxon>
        <taxon>Methanobacteriota</taxon>
        <taxon>Stenosarchaea group</taxon>
        <taxon>Halobacteria</taxon>
        <taxon>Halobacteriales</taxon>
        <taxon>Natrialbaceae</taxon>
        <taxon>Haloterrigena</taxon>
    </lineage>
</organism>
<proteinExistence type="predicted"/>
<accession>A0A8A2VB30</accession>
<dbReference type="Proteomes" id="UP000663203">
    <property type="component" value="Chromosome"/>
</dbReference>
<dbReference type="KEGG" id="hakz:J0X25_17780"/>
<evidence type="ECO:0000313" key="4">
    <source>
        <dbReference type="Proteomes" id="UP000663203"/>
    </source>
</evidence>
<gene>
    <name evidence="3" type="ORF">J0X25_17780</name>
</gene>
<evidence type="ECO:0000313" key="3">
    <source>
        <dbReference type="EMBL" id="QSW99203.1"/>
    </source>
</evidence>
<dbReference type="EMBL" id="CP071462">
    <property type="protein sequence ID" value="QSW99203.1"/>
    <property type="molecule type" value="Genomic_DNA"/>
</dbReference>
<dbReference type="InterPro" id="IPR012859">
    <property type="entry name" value="Pilin_N_archaeal"/>
</dbReference>
<evidence type="ECO:0000256" key="1">
    <source>
        <dbReference type="SAM" id="Phobius"/>
    </source>
</evidence>
<dbReference type="AlphaFoldDB" id="A0A8A2VB30"/>
<sequence length="154" mass="15812">MDNPLAAPADRAINPVLGVLLVVGLTVVCSAALGTVLIGGGDDAERAPVVDATVEVERVVQHGSDGFVTLGVTALDDADFVTVTATTTDGTPAIANGTPNGTAELTERRDAVGDSVTIREAVDPDQPRDVELRLVAVAHHGDREAVVLDRTVIV</sequence>
<reference evidence="3 4" key="1">
    <citation type="submission" date="2021-03" db="EMBL/GenBank/DDBJ databases">
        <title>Haloterrigena longa sp. nov. and Haloterrigena limicola sp. nov., extremely halophilic archaea isolated from a salt lake.</title>
        <authorList>
            <person name="Henglin C."/>
        </authorList>
    </citation>
    <scope>NUCLEOTIDE SEQUENCE [LARGE SCALE GENOMIC DNA]</scope>
    <source>
        <strain evidence="3 4">KZCA68</strain>
    </source>
</reference>
<feature type="domain" description="Archaeal Type IV pilin N-terminal" evidence="2">
    <location>
        <begin position="11"/>
        <end position="57"/>
    </location>
</feature>
<name>A0A8A2VB30_9EURY</name>
<keyword evidence="1" id="KW-0812">Transmembrane</keyword>
<keyword evidence="4" id="KW-1185">Reference proteome</keyword>
<dbReference type="GeneID" id="63189195"/>
<keyword evidence="1" id="KW-1133">Transmembrane helix</keyword>
<dbReference type="RefSeq" id="WP_207288811.1">
    <property type="nucleotide sequence ID" value="NZ_CP071462.1"/>
</dbReference>